<dbReference type="NCBIfam" id="TIGR01444">
    <property type="entry name" value="fkbM_fam"/>
    <property type="match status" value="1"/>
</dbReference>
<comment type="caution">
    <text evidence="2">The sequence shown here is derived from an EMBL/GenBank/DDBJ whole genome shotgun (WGS) entry which is preliminary data.</text>
</comment>
<keyword evidence="2" id="KW-0808">Transferase</keyword>
<accession>A0ABT0QCS6</accession>
<dbReference type="Proteomes" id="UP001165381">
    <property type="component" value="Unassembled WGS sequence"/>
</dbReference>
<feature type="domain" description="Methyltransferase FkbM" evidence="1">
    <location>
        <begin position="89"/>
        <end position="219"/>
    </location>
</feature>
<protein>
    <submittedName>
        <fullName evidence="2">FkbM family methyltransferase</fullName>
    </submittedName>
</protein>
<dbReference type="PANTHER" id="PTHR34203:SF15">
    <property type="entry name" value="SLL1173 PROTEIN"/>
    <property type="match status" value="1"/>
</dbReference>
<sequence>MSKKIKYSFLKFKSSLRKKLLGKYAIGVIYETKNGNITAPIDDLAVGKKLGHKGEYDMSEVNTIKDFIKPTDTLYVIGVHWGTLLIPLSKYCKNVVGYEANPKTFYFLETNVLINKIDNVKLFNNAAGDSSRKVKFYTSNINSGGSKIKPEIDKLMYTFDNPDVIEVDMISVDEHVSTNNLPEAQGIIMDIEGAEYYALKGMTKTLETSGFLYVEYVPHHLENVSNTSNEAFFDLIIPYFSAVKFMDDKSKVFNLNTDKESFLSYVNVLKEKGKSDNLLFTK</sequence>
<dbReference type="RefSeq" id="WP_249972565.1">
    <property type="nucleotide sequence ID" value="NZ_JAMFLZ010000002.1"/>
</dbReference>
<evidence type="ECO:0000313" key="3">
    <source>
        <dbReference type="Proteomes" id="UP001165381"/>
    </source>
</evidence>
<dbReference type="InterPro" id="IPR006342">
    <property type="entry name" value="FkbM_mtfrase"/>
</dbReference>
<organism evidence="2 3">
    <name type="scientific">Jejuia spongiicola</name>
    <dbReference type="NCBI Taxonomy" id="2942207"/>
    <lineage>
        <taxon>Bacteria</taxon>
        <taxon>Pseudomonadati</taxon>
        <taxon>Bacteroidota</taxon>
        <taxon>Flavobacteriia</taxon>
        <taxon>Flavobacteriales</taxon>
        <taxon>Flavobacteriaceae</taxon>
        <taxon>Jejuia</taxon>
    </lineage>
</organism>
<proteinExistence type="predicted"/>
<reference evidence="2" key="1">
    <citation type="submission" date="2022-05" db="EMBL/GenBank/DDBJ databases">
        <authorList>
            <person name="Park J.-S."/>
        </authorList>
    </citation>
    <scope>NUCLEOTIDE SEQUENCE</scope>
    <source>
        <strain evidence="2">2012CJ34-3</strain>
    </source>
</reference>
<dbReference type="GO" id="GO:0032259">
    <property type="term" value="P:methylation"/>
    <property type="evidence" value="ECO:0007669"/>
    <property type="project" value="UniProtKB-KW"/>
</dbReference>
<dbReference type="Gene3D" id="3.40.50.150">
    <property type="entry name" value="Vaccinia Virus protein VP39"/>
    <property type="match status" value="1"/>
</dbReference>
<dbReference type="PANTHER" id="PTHR34203">
    <property type="entry name" value="METHYLTRANSFERASE, FKBM FAMILY PROTEIN"/>
    <property type="match status" value="1"/>
</dbReference>
<dbReference type="EMBL" id="JAMFLZ010000002">
    <property type="protein sequence ID" value="MCL6294748.1"/>
    <property type="molecule type" value="Genomic_DNA"/>
</dbReference>
<dbReference type="InterPro" id="IPR052514">
    <property type="entry name" value="SAM-dependent_MTase"/>
</dbReference>
<gene>
    <name evidence="2" type="ORF">M3P09_07060</name>
</gene>
<dbReference type="Pfam" id="PF05050">
    <property type="entry name" value="Methyltransf_21"/>
    <property type="match status" value="1"/>
</dbReference>
<dbReference type="InterPro" id="IPR029063">
    <property type="entry name" value="SAM-dependent_MTases_sf"/>
</dbReference>
<dbReference type="GO" id="GO:0008168">
    <property type="term" value="F:methyltransferase activity"/>
    <property type="evidence" value="ECO:0007669"/>
    <property type="project" value="UniProtKB-KW"/>
</dbReference>
<evidence type="ECO:0000313" key="2">
    <source>
        <dbReference type="EMBL" id="MCL6294748.1"/>
    </source>
</evidence>
<keyword evidence="3" id="KW-1185">Reference proteome</keyword>
<keyword evidence="2" id="KW-0489">Methyltransferase</keyword>
<name>A0ABT0QCS6_9FLAO</name>
<evidence type="ECO:0000259" key="1">
    <source>
        <dbReference type="Pfam" id="PF05050"/>
    </source>
</evidence>
<dbReference type="SUPFAM" id="SSF53335">
    <property type="entry name" value="S-adenosyl-L-methionine-dependent methyltransferases"/>
    <property type="match status" value="1"/>
</dbReference>